<dbReference type="InterPro" id="IPR011009">
    <property type="entry name" value="Kinase-like_dom_sf"/>
</dbReference>
<sequence length="202" mass="22917">LVGPIIILEHCVNGQLNDYLQTNKSSITEESQDLIRFGLGVARGMEYLAGKRIVHRRLAARNVLLDDALEVKIAGFGPMKVDNSKPERIPIKWVAPECLQTTKDATEKSDVWSYGVVLWEIFSVGDAPYDNIRGKDIPGLINSDYKLAKPDNCNDQWYDVMKRCWQTDPNGRPTFKVIKDTLDNIYVAASKDEYYYCAQNII</sequence>
<evidence type="ECO:0000313" key="3">
    <source>
        <dbReference type="Proteomes" id="UP001164746"/>
    </source>
</evidence>
<gene>
    <name evidence="2" type="ORF">MAR_035363</name>
</gene>
<dbReference type="SUPFAM" id="SSF56112">
    <property type="entry name" value="Protein kinase-like (PK-like)"/>
    <property type="match status" value="1"/>
</dbReference>
<dbReference type="PANTHER" id="PTHR24416:SF611">
    <property type="entry name" value="TYROSINE-PROTEIN KINASE TRANSMEMBRANE RECEPTOR ROR"/>
    <property type="match status" value="1"/>
</dbReference>
<organism evidence="2 3">
    <name type="scientific">Mya arenaria</name>
    <name type="common">Soft-shell clam</name>
    <dbReference type="NCBI Taxonomy" id="6604"/>
    <lineage>
        <taxon>Eukaryota</taxon>
        <taxon>Metazoa</taxon>
        <taxon>Spiralia</taxon>
        <taxon>Lophotrochozoa</taxon>
        <taxon>Mollusca</taxon>
        <taxon>Bivalvia</taxon>
        <taxon>Autobranchia</taxon>
        <taxon>Heteroconchia</taxon>
        <taxon>Euheterodonta</taxon>
        <taxon>Imparidentia</taxon>
        <taxon>Neoheterodontei</taxon>
        <taxon>Myida</taxon>
        <taxon>Myoidea</taxon>
        <taxon>Myidae</taxon>
        <taxon>Mya</taxon>
    </lineage>
</organism>
<dbReference type="PANTHER" id="PTHR24416">
    <property type="entry name" value="TYROSINE-PROTEIN KINASE RECEPTOR"/>
    <property type="match status" value="1"/>
</dbReference>
<feature type="non-terminal residue" evidence="2">
    <location>
        <position position="1"/>
    </location>
</feature>
<proteinExistence type="predicted"/>
<dbReference type="InterPro" id="IPR050122">
    <property type="entry name" value="RTK"/>
</dbReference>
<feature type="domain" description="Protein kinase" evidence="1">
    <location>
        <begin position="1"/>
        <end position="187"/>
    </location>
</feature>
<dbReference type="Proteomes" id="UP001164746">
    <property type="component" value="Chromosome 7"/>
</dbReference>
<dbReference type="Gene3D" id="1.10.510.10">
    <property type="entry name" value="Transferase(Phosphotransferase) domain 1"/>
    <property type="match status" value="1"/>
</dbReference>
<keyword evidence="3" id="KW-1185">Reference proteome</keyword>
<evidence type="ECO:0000259" key="1">
    <source>
        <dbReference type="PROSITE" id="PS50011"/>
    </source>
</evidence>
<dbReference type="Pfam" id="PF07714">
    <property type="entry name" value="PK_Tyr_Ser-Thr"/>
    <property type="match status" value="1"/>
</dbReference>
<evidence type="ECO:0000313" key="2">
    <source>
        <dbReference type="EMBL" id="WAR10287.1"/>
    </source>
</evidence>
<dbReference type="InterPro" id="IPR000719">
    <property type="entry name" value="Prot_kinase_dom"/>
</dbReference>
<dbReference type="InterPro" id="IPR001245">
    <property type="entry name" value="Ser-Thr/Tyr_kinase_cat_dom"/>
</dbReference>
<accession>A0ABY7EMT5</accession>
<name>A0ABY7EMT5_MYAAR</name>
<protein>
    <submittedName>
        <fullName evidence="2">RON-like protein</fullName>
    </submittedName>
</protein>
<dbReference type="EMBL" id="CP111018">
    <property type="protein sequence ID" value="WAR10287.1"/>
    <property type="molecule type" value="Genomic_DNA"/>
</dbReference>
<dbReference type="PROSITE" id="PS50011">
    <property type="entry name" value="PROTEIN_KINASE_DOM"/>
    <property type="match status" value="1"/>
</dbReference>
<reference evidence="2" key="1">
    <citation type="submission" date="2022-11" db="EMBL/GenBank/DDBJ databases">
        <title>Centuries of genome instability and evolution in soft-shell clam transmissible cancer (bioRxiv).</title>
        <authorList>
            <person name="Hart S.F.M."/>
            <person name="Yonemitsu M.A."/>
            <person name="Giersch R.M."/>
            <person name="Beal B.F."/>
            <person name="Arriagada G."/>
            <person name="Davis B.W."/>
            <person name="Ostrander E.A."/>
            <person name="Goff S.P."/>
            <person name="Metzger M.J."/>
        </authorList>
    </citation>
    <scope>NUCLEOTIDE SEQUENCE</scope>
    <source>
        <strain evidence="2">MELC-2E11</strain>
        <tissue evidence="2">Siphon/mantle</tissue>
    </source>
</reference>
<dbReference type="PRINTS" id="PR00109">
    <property type="entry name" value="TYRKINASE"/>
</dbReference>